<dbReference type="Gene3D" id="2.60.470.10">
    <property type="entry name" value="Acid-sensing ion channels like domains"/>
    <property type="match status" value="1"/>
</dbReference>
<dbReference type="EMBL" id="CAJFCJ010000109">
    <property type="protein sequence ID" value="CAD5126951.1"/>
    <property type="molecule type" value="Genomic_DNA"/>
</dbReference>
<evidence type="ECO:0000313" key="12">
    <source>
        <dbReference type="EMBL" id="CAD5126951.1"/>
    </source>
</evidence>
<evidence type="ECO:0000313" key="13">
    <source>
        <dbReference type="Proteomes" id="UP000549394"/>
    </source>
</evidence>
<evidence type="ECO:0000256" key="6">
    <source>
        <dbReference type="ARBA" id="ARBA00023053"/>
    </source>
</evidence>
<dbReference type="PRINTS" id="PR01078">
    <property type="entry name" value="AMINACHANNEL"/>
</dbReference>
<comment type="similarity">
    <text evidence="11">Belongs to the amiloride-sensitive sodium channel (TC 1.A.6) family.</text>
</comment>
<evidence type="ECO:0000256" key="11">
    <source>
        <dbReference type="RuleBase" id="RU000679"/>
    </source>
</evidence>
<dbReference type="InterPro" id="IPR001873">
    <property type="entry name" value="ENaC"/>
</dbReference>
<evidence type="ECO:0000256" key="7">
    <source>
        <dbReference type="ARBA" id="ARBA00023065"/>
    </source>
</evidence>
<keyword evidence="6" id="KW-0915">Sodium</keyword>
<organism evidence="12 13">
    <name type="scientific">Dimorphilus gyrociliatus</name>
    <dbReference type="NCBI Taxonomy" id="2664684"/>
    <lineage>
        <taxon>Eukaryota</taxon>
        <taxon>Metazoa</taxon>
        <taxon>Spiralia</taxon>
        <taxon>Lophotrochozoa</taxon>
        <taxon>Annelida</taxon>
        <taxon>Polychaeta</taxon>
        <taxon>Polychaeta incertae sedis</taxon>
        <taxon>Dinophilidae</taxon>
        <taxon>Dimorphilus</taxon>
    </lineage>
</organism>
<evidence type="ECO:0000256" key="9">
    <source>
        <dbReference type="ARBA" id="ARBA00023201"/>
    </source>
</evidence>
<keyword evidence="9 11" id="KW-0739">Sodium transport</keyword>
<dbReference type="OrthoDB" id="6154304at2759"/>
<evidence type="ECO:0000256" key="10">
    <source>
        <dbReference type="ARBA" id="ARBA00023303"/>
    </source>
</evidence>
<evidence type="ECO:0000256" key="4">
    <source>
        <dbReference type="ARBA" id="ARBA00022692"/>
    </source>
</evidence>
<keyword evidence="8" id="KW-0472">Membrane</keyword>
<comment type="caution">
    <text evidence="12">The sequence shown here is derived from an EMBL/GenBank/DDBJ whole genome shotgun (WGS) entry which is preliminary data.</text>
</comment>
<keyword evidence="2 11" id="KW-0813">Transport</keyword>
<dbReference type="GO" id="GO:0005886">
    <property type="term" value="C:plasma membrane"/>
    <property type="evidence" value="ECO:0007669"/>
    <property type="project" value="TreeGrafter"/>
</dbReference>
<evidence type="ECO:0000256" key="5">
    <source>
        <dbReference type="ARBA" id="ARBA00022989"/>
    </source>
</evidence>
<evidence type="ECO:0000256" key="2">
    <source>
        <dbReference type="ARBA" id="ARBA00022448"/>
    </source>
</evidence>
<keyword evidence="10 11" id="KW-0407">Ion channel</keyword>
<accession>A0A7I8WFP2</accession>
<keyword evidence="4 11" id="KW-0812">Transmembrane</keyword>
<evidence type="ECO:0000256" key="3">
    <source>
        <dbReference type="ARBA" id="ARBA00022461"/>
    </source>
</evidence>
<evidence type="ECO:0000256" key="8">
    <source>
        <dbReference type="ARBA" id="ARBA00023136"/>
    </source>
</evidence>
<keyword evidence="7 11" id="KW-0406">Ion transport</keyword>
<proteinExistence type="inferred from homology"/>
<gene>
    <name evidence="12" type="ORF">DGYR_LOCUS14167</name>
</gene>
<keyword evidence="13" id="KW-1185">Reference proteome</keyword>
<dbReference type="Proteomes" id="UP000549394">
    <property type="component" value="Unassembled WGS sequence"/>
</dbReference>
<dbReference type="PANTHER" id="PTHR11690">
    <property type="entry name" value="AMILORIDE-SENSITIVE SODIUM CHANNEL-RELATED"/>
    <property type="match status" value="1"/>
</dbReference>
<keyword evidence="5" id="KW-1133">Transmembrane helix</keyword>
<name>A0A7I8WFP2_9ANNE</name>
<evidence type="ECO:0000256" key="1">
    <source>
        <dbReference type="ARBA" id="ARBA00004141"/>
    </source>
</evidence>
<dbReference type="AlphaFoldDB" id="A0A7I8WFP2"/>
<sequence length="103" mass="11489">MDKPCKPEYISRTITEYGICYTFNSPSSQDPPTSLTVTEPGVNKALSLLFNIEQYDYMPGPENDAGIKIFLHNDYKKPRMSDLGFAVVAGMHTLIGIKQIDIS</sequence>
<reference evidence="12 13" key="1">
    <citation type="submission" date="2020-08" db="EMBL/GenBank/DDBJ databases">
        <authorList>
            <person name="Hejnol A."/>
        </authorList>
    </citation>
    <scope>NUCLEOTIDE SEQUENCE [LARGE SCALE GENOMIC DNA]</scope>
</reference>
<dbReference type="Pfam" id="PF00858">
    <property type="entry name" value="ASC"/>
    <property type="match status" value="1"/>
</dbReference>
<comment type="subcellular location">
    <subcellularLocation>
        <location evidence="1">Membrane</location>
        <topology evidence="1">Multi-pass membrane protein</topology>
    </subcellularLocation>
</comment>
<dbReference type="GO" id="GO:0015280">
    <property type="term" value="F:ligand-gated sodium channel activity"/>
    <property type="evidence" value="ECO:0007669"/>
    <property type="project" value="TreeGrafter"/>
</dbReference>
<protein>
    <submittedName>
        <fullName evidence="12">Uncharacterized protein</fullName>
    </submittedName>
</protein>
<keyword evidence="3 11" id="KW-0894">Sodium channel</keyword>